<protein>
    <recommendedName>
        <fullName evidence="4 11">Plasma membrane fusion protein PRM1</fullName>
    </recommendedName>
</protein>
<keyword evidence="10" id="KW-0325">Glycoprotein</keyword>
<accession>A0A109UXV3</accession>
<evidence type="ECO:0000256" key="10">
    <source>
        <dbReference type="ARBA" id="ARBA00023180"/>
    </source>
</evidence>
<gene>
    <name evidence="12" type="ORF">AW171_hschr31366</name>
</gene>
<reference evidence="12 13" key="1">
    <citation type="submission" date="2016-01" db="EMBL/GenBank/DDBJ databases">
        <title>Genome sequence of the yeast Holleya sinecauda.</title>
        <authorList>
            <person name="Dietrich F.S."/>
        </authorList>
    </citation>
    <scope>NUCLEOTIDE SEQUENCE [LARGE SCALE GENOMIC DNA]</scope>
    <source>
        <strain evidence="12 13">ATCC 58844</strain>
    </source>
</reference>
<dbReference type="GO" id="GO:0032220">
    <property type="term" value="P:plasma membrane fusion involved in cytogamy"/>
    <property type="evidence" value="ECO:0007669"/>
    <property type="project" value="TreeGrafter"/>
</dbReference>
<feature type="transmembrane region" description="Helical" evidence="11">
    <location>
        <begin position="405"/>
        <end position="426"/>
    </location>
</feature>
<sequence length="648" mass="72349">MPTTRPYLVLRERLSQIWINRYTLILTLALVKLFLFARTLSSSLENSKHYVLDHCTTIDNFYNSLRDGTPHYMTKMGNFVITKAVEATVDSTLALISMLVTVAEFVVVFMVELWLGTQACLLFSAIHGAVDLATSSAEKVVGFVNSTVITAANDIDDGLNALSKVINEVLKVTDKVGDLFRNDDDDDDGDGEDINSHIKKVNLTIAALRKIQIPSSVNEKLQSLSKNTPDFETVKNKTKTMVVIPLQKLKTDIKSVNTTGMIKSTDLMEVPPIYSSGENGVCSANRPGIEKLYGNLDKTLKYTLIVIIVMLLVGAIAAMVPVAWSEYRQWCRLEELREAGEESKRYTIDPFGDNYKDIDVIECHQTIYNRFPSYTGKWLARYLARTHSQENEVRWLTAYIFSPRAIVILFVAITGLLLCLLQHILLQSLERSLLGQDSAISKIASSTGDHLSGDMKQWAASSNSYIGSAESSINDHMFGWLTTATSSLNDTTSTLLNDIDGVVNSTFKDTPLYGPMNTVVRCVISDKLRSVEKGLTWLHDHAHISLPRIDQGQLQSAIDEQASDNSQPSSSPSSIHSMMQTLGETMKRSILLVIAQHRRLLRLELIISLAILTLWCLQLPIALFWLTHKRYRAARNSDCSMPAYNFHA</sequence>
<evidence type="ECO:0000313" key="13">
    <source>
        <dbReference type="Proteomes" id="UP000243052"/>
    </source>
</evidence>
<evidence type="ECO:0000256" key="5">
    <source>
        <dbReference type="ARBA" id="ARBA00022475"/>
    </source>
</evidence>
<evidence type="ECO:0000256" key="6">
    <source>
        <dbReference type="ARBA" id="ARBA00022692"/>
    </source>
</evidence>
<evidence type="ECO:0000313" key="12">
    <source>
        <dbReference type="EMBL" id="AMD19528.1"/>
    </source>
</evidence>
<evidence type="ECO:0000256" key="11">
    <source>
        <dbReference type="RuleBase" id="RU366035"/>
    </source>
</evidence>
<evidence type="ECO:0000256" key="8">
    <source>
        <dbReference type="ARBA" id="ARBA00022989"/>
    </source>
</evidence>
<feature type="transmembrane region" description="Helical" evidence="11">
    <location>
        <begin position="302"/>
        <end position="324"/>
    </location>
</feature>
<dbReference type="AlphaFoldDB" id="A0A109UXV3"/>
<keyword evidence="8 11" id="KW-1133">Transmembrane helix</keyword>
<comment type="similarity">
    <text evidence="3 11">Belongs to the PRM1 family.</text>
</comment>
<dbReference type="GO" id="GO:0043332">
    <property type="term" value="C:mating projection tip"/>
    <property type="evidence" value="ECO:0007669"/>
    <property type="project" value="UniProtKB-UniRule"/>
</dbReference>
<dbReference type="GO" id="GO:0005886">
    <property type="term" value="C:plasma membrane"/>
    <property type="evidence" value="ECO:0007669"/>
    <property type="project" value="UniProtKB-SubCell"/>
</dbReference>
<dbReference type="GeneID" id="28722731"/>
<dbReference type="PANTHER" id="PTHR31030:SF1">
    <property type="entry name" value="PLASMA MEMBRANE FUSION PROTEIN PRM1"/>
    <property type="match status" value="1"/>
</dbReference>
<organism evidence="12 13">
    <name type="scientific">Eremothecium sinecaudum</name>
    <dbReference type="NCBI Taxonomy" id="45286"/>
    <lineage>
        <taxon>Eukaryota</taxon>
        <taxon>Fungi</taxon>
        <taxon>Dikarya</taxon>
        <taxon>Ascomycota</taxon>
        <taxon>Saccharomycotina</taxon>
        <taxon>Saccharomycetes</taxon>
        <taxon>Saccharomycetales</taxon>
        <taxon>Saccharomycetaceae</taxon>
        <taxon>Eremothecium</taxon>
    </lineage>
</organism>
<dbReference type="RefSeq" id="XP_017986524.1">
    <property type="nucleotide sequence ID" value="XM_018131588.1"/>
</dbReference>
<proteinExistence type="inferred from homology"/>
<keyword evidence="7 11" id="KW-0184">Conjugation</keyword>
<evidence type="ECO:0000256" key="7">
    <source>
        <dbReference type="ARBA" id="ARBA00022971"/>
    </source>
</evidence>
<evidence type="ECO:0000256" key="3">
    <source>
        <dbReference type="ARBA" id="ARBA00010780"/>
    </source>
</evidence>
<keyword evidence="6 11" id="KW-0812">Transmembrane</keyword>
<keyword evidence="9 11" id="KW-0472">Membrane</keyword>
<evidence type="ECO:0000256" key="9">
    <source>
        <dbReference type="ARBA" id="ARBA00023136"/>
    </source>
</evidence>
<name>A0A109UXV3_9SACH</name>
<dbReference type="STRING" id="45286.A0A109UXV3"/>
<feature type="transmembrane region" description="Helical" evidence="11">
    <location>
        <begin position="605"/>
        <end position="626"/>
    </location>
</feature>
<comment type="subcellular location">
    <subcellularLocation>
        <location evidence="2 11">Cell membrane</location>
        <topology evidence="2 11">Multi-pass membrane protein</topology>
    </subcellularLocation>
</comment>
<dbReference type="Proteomes" id="UP000243052">
    <property type="component" value="Chromosome iii"/>
</dbReference>
<feature type="transmembrane region" description="Helical" evidence="11">
    <location>
        <begin position="93"/>
        <end position="115"/>
    </location>
</feature>
<dbReference type="PANTHER" id="PTHR31030">
    <property type="entry name" value="PLASMA MEMBRANE FUSION PROTEIN PRM1"/>
    <property type="match status" value="1"/>
</dbReference>
<keyword evidence="13" id="KW-1185">Reference proteome</keyword>
<comment type="function">
    <text evidence="1 11">Involved in cell fusion during mating by stabilizing the plasma membrane fusion event.</text>
</comment>
<evidence type="ECO:0000256" key="1">
    <source>
        <dbReference type="ARBA" id="ARBA00002512"/>
    </source>
</evidence>
<evidence type="ECO:0000256" key="4">
    <source>
        <dbReference type="ARBA" id="ARBA00017621"/>
    </source>
</evidence>
<keyword evidence="5 11" id="KW-1003">Cell membrane</keyword>
<evidence type="ECO:0000256" key="2">
    <source>
        <dbReference type="ARBA" id="ARBA00004651"/>
    </source>
</evidence>
<dbReference type="InterPro" id="IPR026777">
    <property type="entry name" value="PRM1"/>
</dbReference>
<dbReference type="OrthoDB" id="5356111at2759"/>
<feature type="transmembrane region" description="Helical" evidence="11">
    <location>
        <begin position="21"/>
        <end position="40"/>
    </location>
</feature>
<dbReference type="EMBL" id="CP014243">
    <property type="protein sequence ID" value="AMD19528.1"/>
    <property type="molecule type" value="Genomic_DNA"/>
</dbReference>